<reference evidence="1 2" key="1">
    <citation type="journal article" date="2015" name="Genome Biol. Evol.">
        <title>The genome of winter moth (Operophtera brumata) provides a genomic perspective on sexual dimorphism and phenology.</title>
        <authorList>
            <person name="Derks M.F."/>
            <person name="Smit S."/>
            <person name="Salis L."/>
            <person name="Schijlen E."/>
            <person name="Bossers A."/>
            <person name="Mateman C."/>
            <person name="Pijl A.S."/>
            <person name="de Ridder D."/>
            <person name="Groenen M.A."/>
            <person name="Visser M.E."/>
            <person name="Megens H.J."/>
        </authorList>
    </citation>
    <scope>NUCLEOTIDE SEQUENCE [LARGE SCALE GENOMIC DNA]</scope>
    <source>
        <strain evidence="1">WM2013NL</strain>
        <tissue evidence="1">Head and thorax</tissue>
    </source>
</reference>
<dbReference type="EMBL" id="JTDY01001664">
    <property type="protein sequence ID" value="KOB73214.1"/>
    <property type="molecule type" value="Genomic_DNA"/>
</dbReference>
<keyword evidence="1" id="KW-0418">Kinase</keyword>
<dbReference type="SUPFAM" id="SSF52540">
    <property type="entry name" value="P-loop containing nucleoside triphosphate hydrolases"/>
    <property type="match status" value="1"/>
</dbReference>
<organism evidence="1 2">
    <name type="scientific">Operophtera brumata</name>
    <name type="common">Winter moth</name>
    <name type="synonym">Phalaena brumata</name>
    <dbReference type="NCBI Taxonomy" id="104452"/>
    <lineage>
        <taxon>Eukaryota</taxon>
        <taxon>Metazoa</taxon>
        <taxon>Ecdysozoa</taxon>
        <taxon>Arthropoda</taxon>
        <taxon>Hexapoda</taxon>
        <taxon>Insecta</taxon>
        <taxon>Pterygota</taxon>
        <taxon>Neoptera</taxon>
        <taxon>Endopterygota</taxon>
        <taxon>Lepidoptera</taxon>
        <taxon>Glossata</taxon>
        <taxon>Ditrysia</taxon>
        <taxon>Geometroidea</taxon>
        <taxon>Geometridae</taxon>
        <taxon>Larentiinae</taxon>
        <taxon>Operophtera</taxon>
    </lineage>
</organism>
<accession>A0A0L7LCU4</accession>
<dbReference type="GO" id="GO:0016301">
    <property type="term" value="F:kinase activity"/>
    <property type="evidence" value="ECO:0007669"/>
    <property type="project" value="UniProtKB-KW"/>
</dbReference>
<proteinExistence type="predicted"/>
<comment type="caution">
    <text evidence="1">The sequence shown here is derived from an EMBL/GenBank/DDBJ whole genome shotgun (WGS) entry which is preliminary data.</text>
</comment>
<dbReference type="InterPro" id="IPR027417">
    <property type="entry name" value="P-loop_NTPase"/>
</dbReference>
<sequence>QDGVLPTVTLELIPTPSPAPLTPNPLTPPRDFSQQDFEVYIDPEDNDDKIAVKCFNAVRACAAGAQGPRQGHHVVGAPGIYRVLIVGPRGAGRRSQALALAKHFGLVYLHFEDLLNEAKEQTDDIGETLRRHGPSLQLKADIDCIDHGWVLTGYPTSGNEFERLDTMTTPPNRAHGDARCGLVHGHACAGWLRAQGVAAS</sequence>
<keyword evidence="2" id="KW-1185">Reference proteome</keyword>
<dbReference type="AlphaFoldDB" id="A0A0L7LCU4"/>
<dbReference type="Proteomes" id="UP000037510">
    <property type="component" value="Unassembled WGS sequence"/>
</dbReference>
<dbReference type="Gene3D" id="3.40.50.300">
    <property type="entry name" value="P-loop containing nucleotide triphosphate hydrolases"/>
    <property type="match status" value="1"/>
</dbReference>
<evidence type="ECO:0000313" key="2">
    <source>
        <dbReference type="Proteomes" id="UP000037510"/>
    </source>
</evidence>
<evidence type="ECO:0000313" key="1">
    <source>
        <dbReference type="EMBL" id="KOB73214.1"/>
    </source>
</evidence>
<gene>
    <name evidence="1" type="ORF">OBRU01_11079</name>
</gene>
<feature type="non-terminal residue" evidence="1">
    <location>
        <position position="1"/>
    </location>
</feature>
<protein>
    <submittedName>
        <fullName evidence="1">Putative adenylate kinase-like protein C9orf98-like protein</fullName>
    </submittedName>
</protein>
<name>A0A0L7LCU4_OPEBR</name>
<dbReference type="STRING" id="104452.A0A0L7LCU4"/>
<keyword evidence="1" id="KW-0808">Transferase</keyword>